<dbReference type="PROSITE" id="PS50878">
    <property type="entry name" value="RT_POL"/>
    <property type="match status" value="1"/>
</dbReference>
<reference evidence="2" key="1">
    <citation type="submission" date="2021-06" db="EMBL/GenBank/DDBJ databases">
        <authorList>
            <person name="Hodson N. C."/>
            <person name="Mongue J. A."/>
            <person name="Jaron S. K."/>
        </authorList>
    </citation>
    <scope>NUCLEOTIDE SEQUENCE</scope>
</reference>
<feature type="non-terminal residue" evidence="2">
    <location>
        <position position="1"/>
    </location>
</feature>
<feature type="domain" description="Reverse transcriptase" evidence="1">
    <location>
        <begin position="293"/>
        <end position="436"/>
    </location>
</feature>
<name>A0A8J2NV65_9HEXA</name>
<accession>A0A8J2NV65</accession>
<gene>
    <name evidence="2" type="ORF">AFUS01_LOCUS5114</name>
</gene>
<organism evidence="2 3">
    <name type="scientific">Allacma fusca</name>
    <dbReference type="NCBI Taxonomy" id="39272"/>
    <lineage>
        <taxon>Eukaryota</taxon>
        <taxon>Metazoa</taxon>
        <taxon>Ecdysozoa</taxon>
        <taxon>Arthropoda</taxon>
        <taxon>Hexapoda</taxon>
        <taxon>Collembola</taxon>
        <taxon>Symphypleona</taxon>
        <taxon>Sminthuridae</taxon>
        <taxon>Allacma</taxon>
    </lineage>
</organism>
<dbReference type="Pfam" id="PF00078">
    <property type="entry name" value="RVT_1"/>
    <property type="match status" value="1"/>
</dbReference>
<evidence type="ECO:0000313" key="2">
    <source>
        <dbReference type="EMBL" id="CAG7711732.1"/>
    </source>
</evidence>
<dbReference type="OrthoDB" id="425681at2759"/>
<dbReference type="EMBL" id="CAJVCH010032403">
    <property type="protein sequence ID" value="CAG7711732.1"/>
    <property type="molecule type" value="Genomic_DNA"/>
</dbReference>
<keyword evidence="3" id="KW-1185">Reference proteome</keyword>
<dbReference type="InterPro" id="IPR000477">
    <property type="entry name" value="RT_dom"/>
</dbReference>
<dbReference type="Proteomes" id="UP000708208">
    <property type="component" value="Unassembled WGS sequence"/>
</dbReference>
<dbReference type="PANTHER" id="PTHR19446">
    <property type="entry name" value="REVERSE TRANSCRIPTASES"/>
    <property type="match status" value="1"/>
</dbReference>
<sequence>MYLKNLILSYSCLLNPLLLNHLTNSQGFDSEKLLIAGDFNCRIGNLNQMPPLCQKLDGTRLLYFRNNNDKKCNPNGRSFANLLETQGLIVVNGRTSSDCNAHLKTAMGKETNVLKDIRVPSNHFRNKPWFDEDFKVALIKVSTSQKYLAKFKSQRSREELLASRKAYKDIVKSKKMYRFNALQDALFECKRTNQFWGCLRPFRRKLGNTVNISLKAWESFYSSVMPAKILDEVEYYFEKTVSELDKPISITELNDAIANLSSGKAPGPDKIPNTVLKILPNNIRYSLLQIFNRSLLSGCSPTQWSEIEMIMLYKKGDRDNPSNYRGIALINTFAKLFTSIVARRLNAWAENENVLPECQAGFRKGRGCLDQIFSLMAIVQSKLRHVGGKLFALFIDFQRAFDSIPHRKLWIKLDNLGVSAKIINVLRSIYNQARMN</sequence>
<proteinExistence type="predicted"/>
<protein>
    <recommendedName>
        <fullName evidence="1">Reverse transcriptase domain-containing protein</fullName>
    </recommendedName>
</protein>
<comment type="caution">
    <text evidence="2">The sequence shown here is derived from an EMBL/GenBank/DDBJ whole genome shotgun (WGS) entry which is preliminary data.</text>
</comment>
<evidence type="ECO:0000259" key="1">
    <source>
        <dbReference type="PROSITE" id="PS50878"/>
    </source>
</evidence>
<evidence type="ECO:0000313" key="3">
    <source>
        <dbReference type="Proteomes" id="UP000708208"/>
    </source>
</evidence>
<dbReference type="CDD" id="cd01650">
    <property type="entry name" value="RT_nLTR_like"/>
    <property type="match status" value="1"/>
</dbReference>
<dbReference type="AlphaFoldDB" id="A0A8J2NV65"/>